<dbReference type="HAMAP" id="MF_01366">
    <property type="entry name" value="Ribosomal_uL13"/>
    <property type="match status" value="1"/>
</dbReference>
<proteinExistence type="inferred from homology"/>
<dbReference type="eggNOG" id="KOG3203">
    <property type="taxonomic scope" value="Eukaryota"/>
</dbReference>
<organism evidence="4 5">
    <name type="scientific">Batrachochytrium dendrobatidis (strain JEL423)</name>
    <dbReference type="NCBI Taxonomy" id="403673"/>
    <lineage>
        <taxon>Eukaryota</taxon>
        <taxon>Fungi</taxon>
        <taxon>Fungi incertae sedis</taxon>
        <taxon>Chytridiomycota</taxon>
        <taxon>Chytridiomycota incertae sedis</taxon>
        <taxon>Chytridiomycetes</taxon>
        <taxon>Rhizophydiales</taxon>
        <taxon>Rhizophydiales incertae sedis</taxon>
        <taxon>Batrachochytrium</taxon>
    </lineage>
</organism>
<dbReference type="GO" id="GO:0006412">
    <property type="term" value="P:translation"/>
    <property type="evidence" value="ECO:0007669"/>
    <property type="project" value="InterPro"/>
</dbReference>
<accession>A0A177WS35</accession>
<dbReference type="Proteomes" id="UP000077115">
    <property type="component" value="Unassembled WGS sequence"/>
</dbReference>
<dbReference type="Pfam" id="PF00572">
    <property type="entry name" value="Ribosomal_L13"/>
    <property type="match status" value="1"/>
</dbReference>
<dbReference type="InterPro" id="IPR005822">
    <property type="entry name" value="Ribosomal_uL13"/>
</dbReference>
<dbReference type="AlphaFoldDB" id="A0A177WS35"/>
<dbReference type="SUPFAM" id="SSF52161">
    <property type="entry name" value="Ribosomal protein L13"/>
    <property type="match status" value="1"/>
</dbReference>
<dbReference type="GO" id="GO:0017148">
    <property type="term" value="P:negative regulation of translation"/>
    <property type="evidence" value="ECO:0007669"/>
    <property type="project" value="TreeGrafter"/>
</dbReference>
<dbReference type="OrthoDB" id="274622at2759"/>
<evidence type="ECO:0000256" key="1">
    <source>
        <dbReference type="ARBA" id="ARBA00006227"/>
    </source>
</evidence>
<dbReference type="PANTHER" id="PTHR11545:SF2">
    <property type="entry name" value="LARGE RIBOSOMAL SUBUNIT PROTEIN UL13M"/>
    <property type="match status" value="1"/>
</dbReference>
<dbReference type="STRING" id="403673.A0A177WS35"/>
<sequence>MSLKNGLAHARLWHLVDAKDKILGKLAQRISIALRGKYKPNYHPAEDMGDYVVVINAKDVALTGKKSTQKEYMWHSGYPGGQTVLKFDKFIERHPTEPLKKAVWGMMPKGNLRKEQIHRLKLFAGSDHPYASNIVKSYIPEPVVAVKTETVADNSALQASLPPPVKIKFGKRAKK</sequence>
<dbReference type="VEuPathDB" id="FungiDB:BDEG_26336"/>
<dbReference type="InterPro" id="IPR005823">
    <property type="entry name" value="Ribosomal_uL13_bac-type"/>
</dbReference>
<dbReference type="PIRSF" id="PIRSF002181">
    <property type="entry name" value="Ribosomal_L13"/>
    <property type="match status" value="1"/>
</dbReference>
<reference evidence="4 5" key="1">
    <citation type="submission" date="2006-10" db="EMBL/GenBank/DDBJ databases">
        <title>The Genome Sequence of Batrachochytrium dendrobatidis JEL423.</title>
        <authorList>
            <consortium name="The Broad Institute Genome Sequencing Platform"/>
            <person name="Birren B."/>
            <person name="Lander E."/>
            <person name="Galagan J."/>
            <person name="Cuomo C."/>
            <person name="Devon K."/>
            <person name="Jaffe D."/>
            <person name="Butler J."/>
            <person name="Alvarez P."/>
            <person name="Gnerre S."/>
            <person name="Grabherr M."/>
            <person name="Kleber M."/>
            <person name="Mauceli E."/>
            <person name="Brockman W."/>
            <person name="Young S."/>
            <person name="LaButti K."/>
            <person name="Sykes S."/>
            <person name="DeCaprio D."/>
            <person name="Crawford M."/>
            <person name="Koehrsen M."/>
            <person name="Engels R."/>
            <person name="Montgomery P."/>
            <person name="Pearson M."/>
            <person name="Howarth C."/>
            <person name="Larson L."/>
            <person name="White J."/>
            <person name="O'Leary S."/>
            <person name="Kodira C."/>
            <person name="Zeng Q."/>
            <person name="Yandava C."/>
            <person name="Alvarado L."/>
            <person name="Longcore J."/>
            <person name="James T."/>
        </authorList>
    </citation>
    <scope>NUCLEOTIDE SEQUENCE [LARGE SCALE GENOMIC DNA]</scope>
    <source>
        <strain evidence="4 5">JEL423</strain>
    </source>
</reference>
<dbReference type="GO" id="GO:0003735">
    <property type="term" value="F:structural constituent of ribosome"/>
    <property type="evidence" value="ECO:0007669"/>
    <property type="project" value="InterPro"/>
</dbReference>
<gene>
    <name evidence="4" type="ORF">BDEG_26336</name>
</gene>
<dbReference type="GO" id="GO:0003729">
    <property type="term" value="F:mRNA binding"/>
    <property type="evidence" value="ECO:0007669"/>
    <property type="project" value="TreeGrafter"/>
</dbReference>
<evidence type="ECO:0000313" key="5">
    <source>
        <dbReference type="Proteomes" id="UP000077115"/>
    </source>
</evidence>
<dbReference type="NCBIfam" id="TIGR01066">
    <property type="entry name" value="rplM_bact"/>
    <property type="match status" value="1"/>
</dbReference>
<evidence type="ECO:0000256" key="2">
    <source>
        <dbReference type="ARBA" id="ARBA00022980"/>
    </source>
</evidence>
<evidence type="ECO:0000313" key="4">
    <source>
        <dbReference type="EMBL" id="OAJ42947.1"/>
    </source>
</evidence>
<keyword evidence="2 4" id="KW-0689">Ribosomal protein</keyword>
<protein>
    <submittedName>
        <fullName evidence="4">Ribosomal protein L13</fullName>
    </submittedName>
</protein>
<dbReference type="Gene3D" id="3.90.1180.10">
    <property type="entry name" value="Ribosomal protein L13"/>
    <property type="match status" value="1"/>
</dbReference>
<comment type="similarity">
    <text evidence="1">Belongs to the universal ribosomal protein uL13 family.</text>
</comment>
<evidence type="ECO:0000256" key="3">
    <source>
        <dbReference type="ARBA" id="ARBA00023274"/>
    </source>
</evidence>
<dbReference type="GO" id="GO:0005762">
    <property type="term" value="C:mitochondrial large ribosomal subunit"/>
    <property type="evidence" value="ECO:0007669"/>
    <property type="project" value="TreeGrafter"/>
</dbReference>
<dbReference type="PANTHER" id="PTHR11545">
    <property type="entry name" value="RIBOSOMAL PROTEIN L13"/>
    <property type="match status" value="1"/>
</dbReference>
<name>A0A177WS35_BATDL</name>
<keyword evidence="3" id="KW-0687">Ribonucleoprotein</keyword>
<reference evidence="4 5" key="2">
    <citation type="submission" date="2016-05" db="EMBL/GenBank/DDBJ databases">
        <title>Lineage-specific infection strategies underlie the spectrum of fungal disease in amphibians.</title>
        <authorList>
            <person name="Cuomo C.A."/>
            <person name="Farrer R.A."/>
            <person name="James T."/>
            <person name="Longcore J."/>
            <person name="Birren B."/>
        </authorList>
    </citation>
    <scope>NUCLEOTIDE SEQUENCE [LARGE SCALE GENOMIC DNA]</scope>
    <source>
        <strain evidence="4 5">JEL423</strain>
    </source>
</reference>
<dbReference type="CDD" id="cd00392">
    <property type="entry name" value="Ribosomal_L13"/>
    <property type="match status" value="1"/>
</dbReference>
<dbReference type="InterPro" id="IPR036899">
    <property type="entry name" value="Ribosomal_uL13_sf"/>
</dbReference>
<dbReference type="EMBL" id="DS022308">
    <property type="protein sequence ID" value="OAJ42947.1"/>
    <property type="molecule type" value="Genomic_DNA"/>
</dbReference>